<evidence type="ECO:0000256" key="7">
    <source>
        <dbReference type="PROSITE-ProRule" id="PRU10007"/>
    </source>
</evidence>
<evidence type="ECO:0000256" key="1">
    <source>
        <dbReference type="ARBA" id="ARBA00005176"/>
    </source>
</evidence>
<dbReference type="PROSITE" id="PS00687">
    <property type="entry name" value="ALDEHYDE_DEHYDR_GLU"/>
    <property type="match status" value="1"/>
</dbReference>
<dbReference type="InterPro" id="IPR050740">
    <property type="entry name" value="Aldehyde_DH_Superfamily"/>
</dbReference>
<evidence type="ECO:0000256" key="5">
    <source>
        <dbReference type="ARBA" id="ARBA00023002"/>
    </source>
</evidence>
<dbReference type="CDD" id="cd07103">
    <property type="entry name" value="ALDH_F5_SSADH_GabD"/>
    <property type="match status" value="1"/>
</dbReference>
<dbReference type="EMBL" id="HBED01043016">
    <property type="protein sequence ID" value="CAD8323233.1"/>
    <property type="molecule type" value="Transcribed_RNA"/>
</dbReference>
<comment type="pathway">
    <text evidence="1">Amino-acid degradation; 4-aminobutanoate degradation.</text>
</comment>
<dbReference type="FunFam" id="3.40.605.10:FF:000026">
    <property type="entry name" value="Aldehyde dehydrogenase, putative"/>
    <property type="match status" value="1"/>
</dbReference>
<keyword evidence="5 8" id="KW-0560">Oxidoreductase</keyword>
<dbReference type="GO" id="GO:0004777">
    <property type="term" value="F:succinate-semialdehyde dehydrogenase (NAD+) activity"/>
    <property type="evidence" value="ECO:0007669"/>
    <property type="project" value="UniProtKB-EC"/>
</dbReference>
<dbReference type="FunFam" id="3.40.309.10:FF:000004">
    <property type="entry name" value="Succinate-semialdehyde dehydrogenase I"/>
    <property type="match status" value="1"/>
</dbReference>
<accession>A0A7R9ZFG4</accession>
<evidence type="ECO:0000259" key="9">
    <source>
        <dbReference type="Pfam" id="PF00171"/>
    </source>
</evidence>
<dbReference type="SUPFAM" id="SSF53720">
    <property type="entry name" value="ALDH-like"/>
    <property type="match status" value="1"/>
</dbReference>
<dbReference type="GO" id="GO:0009450">
    <property type="term" value="P:gamma-aminobutyric acid catabolic process"/>
    <property type="evidence" value="ECO:0007669"/>
    <property type="project" value="TreeGrafter"/>
</dbReference>
<feature type="domain" description="Aldehyde dehydrogenase" evidence="9">
    <location>
        <begin position="79"/>
        <end position="535"/>
    </location>
</feature>
<dbReference type="Gene3D" id="3.40.605.10">
    <property type="entry name" value="Aldehyde Dehydrogenase, Chain A, domain 1"/>
    <property type="match status" value="1"/>
</dbReference>
<organism evidence="10">
    <name type="scientific">Pseudictyota dubia</name>
    <dbReference type="NCBI Taxonomy" id="2749911"/>
    <lineage>
        <taxon>Eukaryota</taxon>
        <taxon>Sar</taxon>
        <taxon>Stramenopiles</taxon>
        <taxon>Ochrophyta</taxon>
        <taxon>Bacillariophyta</taxon>
        <taxon>Mediophyceae</taxon>
        <taxon>Biddulphiophycidae</taxon>
        <taxon>Eupodiscales</taxon>
        <taxon>Odontellaceae</taxon>
        <taxon>Pseudictyota</taxon>
    </lineage>
</organism>
<gene>
    <name evidence="10" type="ORF">TDUB1175_LOCUS21651</name>
</gene>
<dbReference type="InterPro" id="IPR016162">
    <property type="entry name" value="Ald_DH_N"/>
</dbReference>
<evidence type="ECO:0000256" key="3">
    <source>
        <dbReference type="ARBA" id="ARBA00013051"/>
    </source>
</evidence>
<protein>
    <recommendedName>
        <fullName evidence="4">Succinate-semialdehyde dehydrogenase, mitochondrial</fullName>
        <ecNumber evidence="3">1.2.1.24</ecNumber>
    </recommendedName>
    <alternativeName>
        <fullName evidence="6">NAD(+)-dependent succinic semialdehyde dehydrogenase</fullName>
    </alternativeName>
</protein>
<dbReference type="InterPro" id="IPR016163">
    <property type="entry name" value="Ald_DH_C"/>
</dbReference>
<evidence type="ECO:0000313" key="10">
    <source>
        <dbReference type="EMBL" id="CAD8323233.1"/>
    </source>
</evidence>
<dbReference type="AlphaFoldDB" id="A0A7R9ZFG4"/>
<dbReference type="PANTHER" id="PTHR43353">
    <property type="entry name" value="SUCCINATE-SEMIALDEHYDE DEHYDROGENASE, MITOCHONDRIAL"/>
    <property type="match status" value="1"/>
</dbReference>
<dbReference type="InterPro" id="IPR015590">
    <property type="entry name" value="Aldehyde_DH_dom"/>
</dbReference>
<evidence type="ECO:0000256" key="6">
    <source>
        <dbReference type="ARBA" id="ARBA00030806"/>
    </source>
</evidence>
<proteinExistence type="inferred from homology"/>
<name>A0A7R9ZFG4_9STRA</name>
<feature type="active site" evidence="7">
    <location>
        <position position="312"/>
    </location>
</feature>
<dbReference type="InterPro" id="IPR029510">
    <property type="entry name" value="Ald_DH_CS_GLU"/>
</dbReference>
<dbReference type="PROSITE" id="PS00070">
    <property type="entry name" value="ALDEHYDE_DEHYDR_CYS"/>
    <property type="match status" value="1"/>
</dbReference>
<dbReference type="InterPro" id="IPR016160">
    <property type="entry name" value="Ald_DH_CS_CYS"/>
</dbReference>
<dbReference type="PANTHER" id="PTHR43353:SF5">
    <property type="entry name" value="SUCCINATE-SEMIALDEHYDE DEHYDROGENASE, MITOCHONDRIAL"/>
    <property type="match status" value="1"/>
</dbReference>
<reference evidence="10" key="1">
    <citation type="submission" date="2021-01" db="EMBL/GenBank/DDBJ databases">
        <authorList>
            <person name="Corre E."/>
            <person name="Pelletier E."/>
            <person name="Niang G."/>
            <person name="Scheremetjew M."/>
            <person name="Finn R."/>
            <person name="Kale V."/>
            <person name="Holt S."/>
            <person name="Cochrane G."/>
            <person name="Meng A."/>
            <person name="Brown T."/>
            <person name="Cohen L."/>
        </authorList>
    </citation>
    <scope>NUCLEOTIDE SEQUENCE</scope>
    <source>
        <strain evidence="10">CCMP147</strain>
    </source>
</reference>
<evidence type="ECO:0000256" key="8">
    <source>
        <dbReference type="RuleBase" id="RU003345"/>
    </source>
</evidence>
<dbReference type="Pfam" id="PF00171">
    <property type="entry name" value="Aldedh"/>
    <property type="match status" value="1"/>
</dbReference>
<sequence>MLSAHKIFLTKKTWTTVAVLSLATLARPSKMTAAALAHLSSSLPLKDPSLLTVEPSFEGKNTFAVSNPAATSAQVEEGSDVIAKVTTMGRNEAKKAIEKAHNVLPSWRDGTTAAHRSAILTRWSQLIKDNADDIAKIMTFESGKPLGESLGEVAYGCSFLDYYAAEAVRPTSAGGGFVAPTPFATPDGAPRGKIMAIQEAIGVTALITPWNFPIAMITRKAGPALAAGCTTVLKPSELTPLTALAIKTLADRAGVPDGVFELVTADRDSTAGVGEEFCTNPIVKKISFTGSTPVGKLLMKSSADTVKKLSLELGGNAPFIVFDDADIEQAVDAAIASKYRNAGQTCVCADRFLVHRSVHDEFVSKLKEKVGKFVTGPGSDSQTTMGPVITATAAQSVKQKVEEALSEGAECVLGGETLPDLGPNFFQPTILCNVDTKSKIWATETFGPVAAIRAFDSEEEAVDLANDSSVGLASYFCSRDMSRVFRVAGKLENGIVGINDGIISSASAPFGGVKESGLGREGSAAGIAEYLETKYLFINA</sequence>
<comment type="similarity">
    <text evidence="2 8">Belongs to the aldehyde dehydrogenase family.</text>
</comment>
<dbReference type="EC" id="1.2.1.24" evidence="3"/>
<dbReference type="FunFam" id="3.40.605.10:FF:000005">
    <property type="entry name" value="Succinate-semialdehyde dehydrogenase I"/>
    <property type="match status" value="1"/>
</dbReference>
<dbReference type="InterPro" id="IPR016161">
    <property type="entry name" value="Ald_DH/histidinol_DH"/>
</dbReference>
<evidence type="ECO:0000256" key="2">
    <source>
        <dbReference type="ARBA" id="ARBA00009986"/>
    </source>
</evidence>
<dbReference type="Gene3D" id="3.40.309.10">
    <property type="entry name" value="Aldehyde Dehydrogenase, Chain A, domain 2"/>
    <property type="match status" value="1"/>
</dbReference>
<evidence type="ECO:0000256" key="4">
    <source>
        <dbReference type="ARBA" id="ARBA00019842"/>
    </source>
</evidence>